<feature type="domain" description="Nudix hydrolase" evidence="4">
    <location>
        <begin position="4"/>
        <end position="126"/>
    </location>
</feature>
<name>A0ABP3EAQ9_9ACTN</name>
<dbReference type="PROSITE" id="PS00893">
    <property type="entry name" value="NUDIX_BOX"/>
    <property type="match status" value="1"/>
</dbReference>
<dbReference type="CDD" id="cd02883">
    <property type="entry name" value="NUDIX_Hydrolase"/>
    <property type="match status" value="1"/>
</dbReference>
<accession>A0ABP3EAQ9</accession>
<dbReference type="PANTHER" id="PTHR43736:SF1">
    <property type="entry name" value="DIHYDRONEOPTERIN TRIPHOSPHATE DIPHOSPHATASE"/>
    <property type="match status" value="1"/>
</dbReference>
<dbReference type="Gene3D" id="3.90.79.10">
    <property type="entry name" value="Nucleoside Triphosphate Pyrophosphohydrolase"/>
    <property type="match status" value="1"/>
</dbReference>
<dbReference type="RefSeq" id="WP_344650958.1">
    <property type="nucleotide sequence ID" value="NZ_BAAAGX010000017.1"/>
</dbReference>
<dbReference type="InterPro" id="IPR015797">
    <property type="entry name" value="NUDIX_hydrolase-like_dom_sf"/>
</dbReference>
<dbReference type="SUPFAM" id="SSF55811">
    <property type="entry name" value="Nudix"/>
    <property type="match status" value="1"/>
</dbReference>
<evidence type="ECO:0000259" key="4">
    <source>
        <dbReference type="PROSITE" id="PS51462"/>
    </source>
</evidence>
<keyword evidence="2 3" id="KW-0378">Hydrolase</keyword>
<dbReference type="InterPro" id="IPR020476">
    <property type="entry name" value="Nudix_hydrolase"/>
</dbReference>
<dbReference type="PRINTS" id="PR00502">
    <property type="entry name" value="NUDIXFAMILY"/>
</dbReference>
<organism evidence="5 6">
    <name type="scientific">Cryptosporangium japonicum</name>
    <dbReference type="NCBI Taxonomy" id="80872"/>
    <lineage>
        <taxon>Bacteria</taxon>
        <taxon>Bacillati</taxon>
        <taxon>Actinomycetota</taxon>
        <taxon>Actinomycetes</taxon>
        <taxon>Cryptosporangiales</taxon>
        <taxon>Cryptosporangiaceae</taxon>
        <taxon>Cryptosporangium</taxon>
    </lineage>
</organism>
<protein>
    <submittedName>
        <fullName evidence="5">NUDIX domain-containing protein</fullName>
    </submittedName>
</protein>
<reference evidence="6" key="1">
    <citation type="journal article" date="2019" name="Int. J. Syst. Evol. Microbiol.">
        <title>The Global Catalogue of Microorganisms (GCM) 10K type strain sequencing project: providing services to taxonomists for standard genome sequencing and annotation.</title>
        <authorList>
            <consortium name="The Broad Institute Genomics Platform"/>
            <consortium name="The Broad Institute Genome Sequencing Center for Infectious Disease"/>
            <person name="Wu L."/>
            <person name="Ma J."/>
        </authorList>
    </citation>
    <scope>NUCLEOTIDE SEQUENCE [LARGE SCALE GENOMIC DNA]</scope>
    <source>
        <strain evidence="6">JCM 10425</strain>
    </source>
</reference>
<proteinExistence type="inferred from homology"/>
<evidence type="ECO:0000313" key="6">
    <source>
        <dbReference type="Proteomes" id="UP001500967"/>
    </source>
</evidence>
<evidence type="ECO:0000313" key="5">
    <source>
        <dbReference type="EMBL" id="GAA0255673.1"/>
    </source>
</evidence>
<dbReference type="PROSITE" id="PS51462">
    <property type="entry name" value="NUDIX"/>
    <property type="match status" value="1"/>
</dbReference>
<dbReference type="InterPro" id="IPR020084">
    <property type="entry name" value="NUDIX_hydrolase_CS"/>
</dbReference>
<sequence>MTTSRHSVSVAAAIVDDQDRVLVIQRRDNGKWQPPGGVLELDESITEGLAREVREETGLEVQAERLTGVYKNLKLGVVALVFRAIRTGGTETLGEETAAIEWWDTATIQRRSDPAFAVRLLDAFRGDGAPAVRSHDGLNLIDR</sequence>
<evidence type="ECO:0000256" key="2">
    <source>
        <dbReference type="ARBA" id="ARBA00022801"/>
    </source>
</evidence>
<evidence type="ECO:0000256" key="1">
    <source>
        <dbReference type="ARBA" id="ARBA00005582"/>
    </source>
</evidence>
<dbReference type="EMBL" id="BAAAGX010000017">
    <property type="protein sequence ID" value="GAA0255673.1"/>
    <property type="molecule type" value="Genomic_DNA"/>
</dbReference>
<gene>
    <name evidence="5" type="ORF">GCM10009539_46120</name>
</gene>
<keyword evidence="6" id="KW-1185">Reference proteome</keyword>
<dbReference type="InterPro" id="IPR000086">
    <property type="entry name" value="NUDIX_hydrolase_dom"/>
</dbReference>
<dbReference type="Pfam" id="PF00293">
    <property type="entry name" value="NUDIX"/>
    <property type="match status" value="1"/>
</dbReference>
<dbReference type="Proteomes" id="UP001500967">
    <property type="component" value="Unassembled WGS sequence"/>
</dbReference>
<evidence type="ECO:0000256" key="3">
    <source>
        <dbReference type="RuleBase" id="RU003476"/>
    </source>
</evidence>
<dbReference type="PANTHER" id="PTHR43736">
    <property type="entry name" value="ADP-RIBOSE PYROPHOSPHATASE"/>
    <property type="match status" value="1"/>
</dbReference>
<comment type="caution">
    <text evidence="5">The sequence shown here is derived from an EMBL/GenBank/DDBJ whole genome shotgun (WGS) entry which is preliminary data.</text>
</comment>
<comment type="similarity">
    <text evidence="1 3">Belongs to the Nudix hydrolase family.</text>
</comment>